<evidence type="ECO:0000313" key="9">
    <source>
        <dbReference type="Proteomes" id="UP000484381"/>
    </source>
</evidence>
<keyword evidence="3" id="KW-1003">Cell membrane</keyword>
<dbReference type="AlphaFoldDB" id="A0A7X1TLV5"/>
<dbReference type="PANTHER" id="PTHR33452:SF4">
    <property type="entry name" value="BLL4328 PROTEIN"/>
    <property type="match status" value="1"/>
</dbReference>
<protein>
    <submittedName>
        <fullName evidence="8">DoxX family membrane protein</fullName>
    </submittedName>
</protein>
<evidence type="ECO:0000256" key="6">
    <source>
        <dbReference type="ARBA" id="ARBA00023136"/>
    </source>
</evidence>
<keyword evidence="6 7" id="KW-0472">Membrane</keyword>
<evidence type="ECO:0000256" key="5">
    <source>
        <dbReference type="ARBA" id="ARBA00022989"/>
    </source>
</evidence>
<feature type="transmembrane region" description="Helical" evidence="7">
    <location>
        <begin position="78"/>
        <end position="95"/>
    </location>
</feature>
<organism evidence="8 9">
    <name type="scientific">Paraburkholderia franconis</name>
    <dbReference type="NCBI Taxonomy" id="2654983"/>
    <lineage>
        <taxon>Bacteria</taxon>
        <taxon>Pseudomonadati</taxon>
        <taxon>Pseudomonadota</taxon>
        <taxon>Betaproteobacteria</taxon>
        <taxon>Burkholderiales</taxon>
        <taxon>Burkholderiaceae</taxon>
        <taxon>Paraburkholderia</taxon>
    </lineage>
</organism>
<sequence length="143" mass="15907">MSSIVTEANFWSTWSPRARGMLRIISGLVYIQEGTAKIFHWPHVAKFDSVQILSLLGFAGVLDVVGGMLLIIGLFTRWTAFILSGEMAFAYFMVFQPRGLFPVQNGGNDTILLCFILLYLFLAGGGAFALDNFLGNTRRDPRH</sequence>
<evidence type="ECO:0000256" key="2">
    <source>
        <dbReference type="ARBA" id="ARBA00006679"/>
    </source>
</evidence>
<dbReference type="Proteomes" id="UP000484381">
    <property type="component" value="Unassembled WGS sequence"/>
</dbReference>
<evidence type="ECO:0000256" key="3">
    <source>
        <dbReference type="ARBA" id="ARBA00022475"/>
    </source>
</evidence>
<dbReference type="InterPro" id="IPR051907">
    <property type="entry name" value="DoxX-like_oxidoreductase"/>
</dbReference>
<evidence type="ECO:0000313" key="8">
    <source>
        <dbReference type="EMBL" id="MPW24030.1"/>
    </source>
</evidence>
<evidence type="ECO:0000256" key="4">
    <source>
        <dbReference type="ARBA" id="ARBA00022692"/>
    </source>
</evidence>
<dbReference type="Pfam" id="PF07681">
    <property type="entry name" value="DoxX"/>
    <property type="match status" value="1"/>
</dbReference>
<dbReference type="GO" id="GO:0005886">
    <property type="term" value="C:plasma membrane"/>
    <property type="evidence" value="ECO:0007669"/>
    <property type="project" value="UniProtKB-SubCell"/>
</dbReference>
<evidence type="ECO:0000256" key="7">
    <source>
        <dbReference type="SAM" id="Phobius"/>
    </source>
</evidence>
<keyword evidence="9" id="KW-1185">Reference proteome</keyword>
<name>A0A7X1TLV5_9BURK</name>
<dbReference type="RefSeq" id="WP_152768374.1">
    <property type="nucleotide sequence ID" value="NZ_WHNP01000176.1"/>
</dbReference>
<feature type="transmembrane region" description="Helical" evidence="7">
    <location>
        <begin position="110"/>
        <end position="134"/>
    </location>
</feature>
<comment type="similarity">
    <text evidence="2">Belongs to the DoxX family.</text>
</comment>
<dbReference type="PANTHER" id="PTHR33452">
    <property type="entry name" value="OXIDOREDUCTASE CATD-RELATED"/>
    <property type="match status" value="1"/>
</dbReference>
<feature type="transmembrane region" description="Helical" evidence="7">
    <location>
        <begin position="50"/>
        <end position="71"/>
    </location>
</feature>
<accession>A0A7X1TLV5</accession>
<proteinExistence type="inferred from homology"/>
<dbReference type="InterPro" id="IPR032808">
    <property type="entry name" value="DoxX"/>
</dbReference>
<gene>
    <name evidence="8" type="ORF">GCT13_47100</name>
</gene>
<keyword evidence="4 7" id="KW-0812">Transmembrane</keyword>
<evidence type="ECO:0000256" key="1">
    <source>
        <dbReference type="ARBA" id="ARBA00004651"/>
    </source>
</evidence>
<comment type="subcellular location">
    <subcellularLocation>
        <location evidence="1">Cell membrane</location>
        <topology evidence="1">Multi-pass membrane protein</topology>
    </subcellularLocation>
</comment>
<dbReference type="EMBL" id="WHNP01000176">
    <property type="protein sequence ID" value="MPW24030.1"/>
    <property type="molecule type" value="Genomic_DNA"/>
</dbReference>
<comment type="caution">
    <text evidence="8">The sequence shown here is derived from an EMBL/GenBank/DDBJ whole genome shotgun (WGS) entry which is preliminary data.</text>
</comment>
<reference evidence="8 9" key="1">
    <citation type="submission" date="2019-10" db="EMBL/GenBank/DDBJ databases">
        <title>Paraburkholderia sp. isolated from nodules of Mimosa pudica from Brazilian Atlantic Forest soils.</title>
        <authorList>
            <person name="Paulitsch F."/>
            <person name="Hungria M."/>
            <person name="Dall'Agnol R."/>
        </authorList>
    </citation>
    <scope>NUCLEOTIDE SEQUENCE [LARGE SCALE GENOMIC DNA]</scope>
    <source>
        <strain evidence="8 9">CNPSo 3157</strain>
    </source>
</reference>
<keyword evidence="5 7" id="KW-1133">Transmembrane helix</keyword>